<gene>
    <name evidence="1" type="ORF">ACAM_0452</name>
</gene>
<evidence type="ECO:0000313" key="1">
    <source>
        <dbReference type="EMBL" id="BAN89921.1"/>
    </source>
</evidence>
<reference evidence="1 2" key="1">
    <citation type="journal article" date="2013" name="Appl. Environ. Microbiol.">
        <title>Variation of the Virus-Related Elements within Syntenic Genomes of the Hyperthermophilic Archaeon Aeropyrum.</title>
        <authorList>
            <person name="Daifuku T."/>
            <person name="Yoshida T."/>
            <person name="Kitamura T."/>
            <person name="Kawaichi S."/>
            <person name="Inoue T."/>
            <person name="Nomura K."/>
            <person name="Yoshida Y."/>
            <person name="Kuno S."/>
            <person name="Sako Y."/>
        </authorList>
    </citation>
    <scope>NUCLEOTIDE SEQUENCE [LARGE SCALE GENOMIC DNA]</scope>
    <source>
        <strain evidence="1 2">SY1</strain>
    </source>
</reference>
<dbReference type="RefSeq" id="WP_022541197.1">
    <property type="nucleotide sequence ID" value="NC_022521.1"/>
</dbReference>
<keyword evidence="2" id="KW-1185">Reference proteome</keyword>
<accession>U3TBW8</accession>
<dbReference type="KEGG" id="acj:ACAM_0452"/>
<dbReference type="EMBL" id="AP012489">
    <property type="protein sequence ID" value="BAN89921.1"/>
    <property type="molecule type" value="Genomic_DNA"/>
</dbReference>
<dbReference type="Proteomes" id="UP000016887">
    <property type="component" value="Chromosome"/>
</dbReference>
<dbReference type="AlphaFoldDB" id="U3TBW8"/>
<sequence>MKVENITVKPCREALQPCIEFDLNLDTSGSIIASEEIPHIVGVTLYIADGGRKTLLAPCIIEYLNIYGPEIMPQQPRSPAIMISARNYVIQKSVEGRTPGYNLQLKCKTLLTRGALRFIENKRRLREDRSVELVLTLRYYTLTSIATQGADSLRMPRHFLLMTQPLREETITITIDGYRWVKEFLSTFLLAEYDVVELPIPKLNEANQIAQEHLRRSIEALRTARTAIYETLMIGPAFTALRNAINELCEGLIPLGLAERVSTVGCKFSEDAIKQHMGDEELAKLITETLTKLKSITQKAPEPTAPHISTERQIQLHQIESLIGIATYLTNLILKTITEKQFQIES</sequence>
<dbReference type="eggNOG" id="arCOG13736">
    <property type="taxonomic scope" value="Archaea"/>
</dbReference>
<protein>
    <submittedName>
        <fullName evidence="1">Predicted Zn-dependent peptidase</fullName>
    </submittedName>
</protein>
<organism evidence="1 2">
    <name type="scientific">Aeropyrum camini SY1 = JCM 12091</name>
    <dbReference type="NCBI Taxonomy" id="1198449"/>
    <lineage>
        <taxon>Archaea</taxon>
        <taxon>Thermoproteota</taxon>
        <taxon>Thermoprotei</taxon>
        <taxon>Desulfurococcales</taxon>
        <taxon>Desulfurococcaceae</taxon>
        <taxon>Aeropyrum</taxon>
    </lineage>
</organism>
<proteinExistence type="predicted"/>
<dbReference type="GeneID" id="17109923"/>
<evidence type="ECO:0000313" key="2">
    <source>
        <dbReference type="Proteomes" id="UP000016887"/>
    </source>
</evidence>
<name>U3TBW8_9CREN</name>